<organism evidence="6">
    <name type="scientific">Coralloluteibacterium stylophorae</name>
    <dbReference type="NCBI Taxonomy" id="1776034"/>
    <lineage>
        <taxon>Bacteria</taxon>
        <taxon>Pseudomonadati</taxon>
        <taxon>Pseudomonadota</taxon>
        <taxon>Gammaproteobacteria</taxon>
        <taxon>Lysobacterales</taxon>
        <taxon>Lysobacteraceae</taxon>
        <taxon>Coralloluteibacterium</taxon>
    </lineage>
</organism>
<proteinExistence type="inferred from homology"/>
<dbReference type="EMBL" id="JAGQFT020000005">
    <property type="protein sequence ID" value="MBS7457465.1"/>
    <property type="molecule type" value="Genomic_DNA"/>
</dbReference>
<name>A0A8J7VR17_9GAMM</name>
<dbReference type="Pfam" id="PF00126">
    <property type="entry name" value="HTH_1"/>
    <property type="match status" value="1"/>
</dbReference>
<keyword evidence="8" id="KW-1185">Reference proteome</keyword>
<dbReference type="PRINTS" id="PR00039">
    <property type="entry name" value="HTHLYSR"/>
</dbReference>
<dbReference type="EMBL" id="JAGQFT010000011">
    <property type="protein sequence ID" value="MBR0561475.1"/>
    <property type="molecule type" value="Genomic_DNA"/>
</dbReference>
<reference evidence="7 8" key="1">
    <citation type="journal article" date="2021" name="Microbiol. Resour. Announc.">
        <title>Draft Genome Sequence of Coralloluteibacterium stylophorae LMG 29479T.</title>
        <authorList>
            <person name="Karlyshev A.V."/>
            <person name="Kudryashova E.B."/>
            <person name="Ariskina E.V."/>
            <person name="Conroy A.P."/>
            <person name="Abidueva E.Y."/>
        </authorList>
    </citation>
    <scope>NUCLEOTIDE SEQUENCE [LARGE SCALE GENOMIC DNA]</scope>
    <source>
        <strain evidence="7 8">LMG 29479</strain>
    </source>
</reference>
<dbReference type="GO" id="GO:0003677">
    <property type="term" value="F:DNA binding"/>
    <property type="evidence" value="ECO:0007669"/>
    <property type="project" value="UniProtKB-KW"/>
</dbReference>
<dbReference type="Gene3D" id="1.10.10.10">
    <property type="entry name" value="Winged helix-like DNA-binding domain superfamily/Winged helix DNA-binding domain"/>
    <property type="match status" value="1"/>
</dbReference>
<dbReference type="FunFam" id="1.10.10.10:FF:000001">
    <property type="entry name" value="LysR family transcriptional regulator"/>
    <property type="match status" value="1"/>
</dbReference>
<keyword evidence="4" id="KW-0804">Transcription</keyword>
<dbReference type="SUPFAM" id="SSF46785">
    <property type="entry name" value="Winged helix' DNA-binding domain"/>
    <property type="match status" value="1"/>
</dbReference>
<dbReference type="Pfam" id="PF03466">
    <property type="entry name" value="LysR_substrate"/>
    <property type="match status" value="1"/>
</dbReference>
<dbReference type="InterPro" id="IPR036390">
    <property type="entry name" value="WH_DNA-bd_sf"/>
</dbReference>
<evidence type="ECO:0000256" key="1">
    <source>
        <dbReference type="ARBA" id="ARBA00009437"/>
    </source>
</evidence>
<dbReference type="InterPro" id="IPR005119">
    <property type="entry name" value="LysR_subst-bd"/>
</dbReference>
<protein>
    <submittedName>
        <fullName evidence="6">LysR family transcriptional regulator</fullName>
    </submittedName>
</protein>
<reference evidence="6" key="2">
    <citation type="submission" date="2021-04" db="EMBL/GenBank/DDBJ databases">
        <authorList>
            <person name="Karlyshev A.V."/>
        </authorList>
    </citation>
    <scope>NUCLEOTIDE SEQUENCE</scope>
    <source>
        <strain evidence="6">LMG 29479</strain>
    </source>
</reference>
<sequence length="322" mass="35417">MSPRTARSARYYYKSDRLKPLRAFCQVARLGSVSRAADALFLSQPAVSLQLQALERDYGVPLFERIGRRLNLTAAGETLYDMARPLVDGIDGLESAFRDRLQTMSAGRLDIACGNSTLLYLMPPLVAAYRAAHADVALRLHTVTGPEGLAMLRADEVDFAVGAVPDVPGDVIYAPVHVYDPMLITPKGHPLASIPHPRLEDLSGHGLVMPPQHLTTYRQVDYTFQRARVPYTVAMEASGGWEVIKQYVAMGLGISIVSGICLGEADRDRLEARSLAEHFPQRSYGVVVRKGRYLSQQARDFIELLRPGLLARDSSEGGPSER</sequence>
<evidence type="ECO:0000256" key="2">
    <source>
        <dbReference type="ARBA" id="ARBA00023015"/>
    </source>
</evidence>
<dbReference type="GO" id="GO:0003700">
    <property type="term" value="F:DNA-binding transcription factor activity"/>
    <property type="evidence" value="ECO:0007669"/>
    <property type="project" value="InterPro"/>
</dbReference>
<evidence type="ECO:0000259" key="5">
    <source>
        <dbReference type="PROSITE" id="PS50931"/>
    </source>
</evidence>
<evidence type="ECO:0000256" key="4">
    <source>
        <dbReference type="ARBA" id="ARBA00023163"/>
    </source>
</evidence>
<comment type="similarity">
    <text evidence="1">Belongs to the LysR transcriptional regulatory family.</text>
</comment>
<feature type="domain" description="HTH lysR-type" evidence="5">
    <location>
        <begin position="16"/>
        <end position="73"/>
    </location>
</feature>
<dbReference type="InterPro" id="IPR000847">
    <property type="entry name" value="LysR_HTH_N"/>
</dbReference>
<dbReference type="PROSITE" id="PS50931">
    <property type="entry name" value="HTH_LYSR"/>
    <property type="match status" value="1"/>
</dbReference>
<dbReference type="SUPFAM" id="SSF53850">
    <property type="entry name" value="Periplasmic binding protein-like II"/>
    <property type="match status" value="1"/>
</dbReference>
<dbReference type="CDD" id="cd05466">
    <property type="entry name" value="PBP2_LTTR_substrate"/>
    <property type="match status" value="1"/>
</dbReference>
<evidence type="ECO:0000313" key="8">
    <source>
        <dbReference type="Proteomes" id="UP000675747"/>
    </source>
</evidence>
<dbReference type="PANTHER" id="PTHR30419:SF8">
    <property type="entry name" value="NITROGEN ASSIMILATION TRANSCRIPTIONAL ACTIVATOR-RELATED"/>
    <property type="match status" value="1"/>
</dbReference>
<dbReference type="Proteomes" id="UP000675747">
    <property type="component" value="Unassembled WGS sequence"/>
</dbReference>
<evidence type="ECO:0000256" key="3">
    <source>
        <dbReference type="ARBA" id="ARBA00023125"/>
    </source>
</evidence>
<dbReference type="Gene3D" id="3.40.190.290">
    <property type="match status" value="1"/>
</dbReference>
<dbReference type="AlphaFoldDB" id="A0A8J7VR17"/>
<evidence type="ECO:0000313" key="7">
    <source>
        <dbReference type="EMBL" id="MBS7457465.1"/>
    </source>
</evidence>
<dbReference type="InterPro" id="IPR036388">
    <property type="entry name" value="WH-like_DNA-bd_sf"/>
</dbReference>
<keyword evidence="3" id="KW-0238">DNA-binding</keyword>
<evidence type="ECO:0000313" key="6">
    <source>
        <dbReference type="EMBL" id="MBR0561475.1"/>
    </source>
</evidence>
<dbReference type="GO" id="GO:0005829">
    <property type="term" value="C:cytosol"/>
    <property type="evidence" value="ECO:0007669"/>
    <property type="project" value="TreeGrafter"/>
</dbReference>
<dbReference type="RefSeq" id="WP_211925442.1">
    <property type="nucleotide sequence ID" value="NZ_JAGQFT020000005.1"/>
</dbReference>
<dbReference type="InterPro" id="IPR050950">
    <property type="entry name" value="HTH-type_LysR_regulators"/>
</dbReference>
<gene>
    <name evidence="7" type="ORF">KB893_009995</name>
    <name evidence="6" type="ORF">KB893_02900</name>
</gene>
<dbReference type="PANTHER" id="PTHR30419">
    <property type="entry name" value="HTH-TYPE TRANSCRIPTIONAL REGULATOR YBHD"/>
    <property type="match status" value="1"/>
</dbReference>
<keyword evidence="2" id="KW-0805">Transcription regulation</keyword>
<accession>A0A8J7VR17</accession>
<comment type="caution">
    <text evidence="6">The sequence shown here is derived from an EMBL/GenBank/DDBJ whole genome shotgun (WGS) entry which is preliminary data.</text>
</comment>